<keyword evidence="1" id="KW-0812">Transmembrane</keyword>
<dbReference type="Pfam" id="PF11893">
    <property type="entry name" value="DUF3413"/>
    <property type="match status" value="1"/>
</dbReference>
<evidence type="ECO:0000256" key="1">
    <source>
        <dbReference type="SAM" id="Phobius"/>
    </source>
</evidence>
<feature type="transmembrane region" description="Helical" evidence="1">
    <location>
        <begin position="12"/>
        <end position="33"/>
    </location>
</feature>
<reference evidence="3 4" key="1">
    <citation type="submission" date="2019-11" db="EMBL/GenBank/DDBJ databases">
        <title>P. haliotis isolates from Z. marina roots.</title>
        <authorList>
            <person name="Cohen M."/>
            <person name="Jospin G."/>
            <person name="Eisen J.A."/>
            <person name="Coil D.A."/>
        </authorList>
    </citation>
    <scope>NUCLEOTIDE SEQUENCE [LARGE SCALE GENOMIC DNA]</scope>
    <source>
        <strain evidence="3 4">UCD-MCMsp1aY</strain>
    </source>
</reference>
<evidence type="ECO:0000259" key="2">
    <source>
        <dbReference type="Pfam" id="PF11893"/>
    </source>
</evidence>
<organism evidence="3 4">
    <name type="scientific">Psychrosphaera haliotis</name>
    <dbReference type="NCBI Taxonomy" id="555083"/>
    <lineage>
        <taxon>Bacteria</taxon>
        <taxon>Pseudomonadati</taxon>
        <taxon>Pseudomonadota</taxon>
        <taxon>Gammaproteobacteria</taxon>
        <taxon>Alteromonadales</taxon>
        <taxon>Pseudoalteromonadaceae</taxon>
        <taxon>Psychrosphaera</taxon>
    </lineage>
</organism>
<protein>
    <submittedName>
        <fullName evidence="3">DUF3413 domain-containing protein</fullName>
    </submittedName>
</protein>
<feature type="transmembrane region" description="Helical" evidence="1">
    <location>
        <begin position="89"/>
        <end position="112"/>
    </location>
</feature>
<sequence length="439" mass="49740">MALLFDNVAGSLCFLSMSCFIITIFPVIILFPYKRHIRGVSAVMASFFQLYLFLDVLAYRGLGYHLSSSSIDQLSEVEDVYLGLMGDSYFVMLIAVFIFILAYLFLASNYTWKRIHRLQQFSKRYVVAGTLVASFFFSHFMHIWADATLNTDIAKQGSMFPGHYPLTAKTLLARYDLLDLDKYNDYKSNRALVNNSLYSISKTQEVSCDIADKPKLNIVILPSQNQKSVEGWLTENNINYQRTNQLSIPSDLKTLLFNFTSGLPGLYQSSTVDLAVNTHLKQSKVSVELTSTDFNSDSTYSDLTNKRIYVFHDASNTNVFYRTTALLIGFDKLPDMAFSPQNIIASYISNTLSCPKYVETNLIDVPLSKVDIQHITTNFSNDHFYFVSKDNALLFKKGQLISNTAYSTNKKVNDSVDISLLKEAANNLTKRRVKSEISK</sequence>
<dbReference type="AlphaFoldDB" id="A0A6N8FAD5"/>
<proteinExistence type="predicted"/>
<accession>A0A6N8FAD5</accession>
<keyword evidence="1" id="KW-1133">Transmembrane helix</keyword>
<feature type="transmembrane region" description="Helical" evidence="1">
    <location>
        <begin position="40"/>
        <end position="59"/>
    </location>
</feature>
<comment type="caution">
    <text evidence="3">The sequence shown here is derived from an EMBL/GenBank/DDBJ whole genome shotgun (WGS) entry which is preliminary data.</text>
</comment>
<name>A0A6N8FAD5_9GAMM</name>
<feature type="domain" description="Inner membrane protein YejM N-terminal" evidence="2">
    <location>
        <begin position="7"/>
        <end position="190"/>
    </location>
</feature>
<evidence type="ECO:0000313" key="3">
    <source>
        <dbReference type="EMBL" id="MUH71930.1"/>
    </source>
</evidence>
<keyword evidence="1" id="KW-0472">Membrane</keyword>
<evidence type="ECO:0000313" key="4">
    <source>
        <dbReference type="Proteomes" id="UP000439994"/>
    </source>
</evidence>
<feature type="transmembrane region" description="Helical" evidence="1">
    <location>
        <begin position="124"/>
        <end position="145"/>
    </location>
</feature>
<dbReference type="Proteomes" id="UP000439994">
    <property type="component" value="Unassembled WGS sequence"/>
</dbReference>
<keyword evidence="4" id="KW-1185">Reference proteome</keyword>
<dbReference type="OrthoDB" id="236686at2"/>
<dbReference type="EMBL" id="WOCD01000003">
    <property type="protein sequence ID" value="MUH71930.1"/>
    <property type="molecule type" value="Genomic_DNA"/>
</dbReference>
<gene>
    <name evidence="3" type="ORF">GNP35_05255</name>
</gene>
<dbReference type="InterPro" id="IPR024588">
    <property type="entry name" value="YejM_N"/>
</dbReference>